<name>A0AAW1N4Z4_POPJA</name>
<evidence type="ECO:0000256" key="8">
    <source>
        <dbReference type="ARBA" id="ARBA00023157"/>
    </source>
</evidence>
<evidence type="ECO:0000259" key="14">
    <source>
        <dbReference type="PROSITE" id="PS50262"/>
    </source>
</evidence>
<evidence type="ECO:0000313" key="16">
    <source>
        <dbReference type="Proteomes" id="UP001458880"/>
    </source>
</evidence>
<gene>
    <name evidence="15" type="ORF">QE152_g1309</name>
</gene>
<feature type="transmembrane region" description="Helical" evidence="13">
    <location>
        <begin position="74"/>
        <end position="92"/>
    </location>
</feature>
<dbReference type="PRINTS" id="PR01565">
    <property type="entry name" value="NEUROMEDINUR"/>
</dbReference>
<keyword evidence="3" id="KW-1003">Cell membrane</keyword>
<feature type="transmembrane region" description="Helical" evidence="13">
    <location>
        <begin position="268"/>
        <end position="286"/>
    </location>
</feature>
<evidence type="ECO:0000256" key="3">
    <source>
        <dbReference type="ARBA" id="ARBA00022475"/>
    </source>
</evidence>
<evidence type="ECO:0000256" key="6">
    <source>
        <dbReference type="ARBA" id="ARBA00023040"/>
    </source>
</evidence>
<evidence type="ECO:0000256" key="4">
    <source>
        <dbReference type="ARBA" id="ARBA00022692"/>
    </source>
</evidence>
<dbReference type="GO" id="GO:0005886">
    <property type="term" value="C:plasma membrane"/>
    <property type="evidence" value="ECO:0007669"/>
    <property type="project" value="UniProtKB-SubCell"/>
</dbReference>
<dbReference type="CDD" id="cd15134">
    <property type="entry name" value="7tmA_capaR"/>
    <property type="match status" value="1"/>
</dbReference>
<evidence type="ECO:0000256" key="12">
    <source>
        <dbReference type="RuleBase" id="RU000688"/>
    </source>
</evidence>
<keyword evidence="6 12" id="KW-0297">G-protein coupled receptor</keyword>
<keyword evidence="11 12" id="KW-0807">Transducer</keyword>
<evidence type="ECO:0000256" key="11">
    <source>
        <dbReference type="ARBA" id="ARBA00023224"/>
    </source>
</evidence>
<keyword evidence="16" id="KW-1185">Reference proteome</keyword>
<dbReference type="Proteomes" id="UP001458880">
    <property type="component" value="Unassembled WGS sequence"/>
</dbReference>
<keyword evidence="10" id="KW-0325">Glycoprotein</keyword>
<dbReference type="SUPFAM" id="SSF81321">
    <property type="entry name" value="Family A G protein-coupled receptor-like"/>
    <property type="match status" value="1"/>
</dbReference>
<dbReference type="Pfam" id="PF00001">
    <property type="entry name" value="7tm_1"/>
    <property type="match status" value="1"/>
</dbReference>
<feature type="transmembrane region" description="Helical" evidence="13">
    <location>
        <begin position="207"/>
        <end position="228"/>
    </location>
</feature>
<feature type="domain" description="G-protein coupled receptors family 1 profile" evidence="14">
    <location>
        <begin position="53"/>
        <end position="335"/>
    </location>
</feature>
<evidence type="ECO:0000313" key="15">
    <source>
        <dbReference type="EMBL" id="KAK9754392.1"/>
    </source>
</evidence>
<dbReference type="Gene3D" id="1.20.1070.10">
    <property type="entry name" value="Rhodopsin 7-helix transmembrane proteins"/>
    <property type="match status" value="1"/>
</dbReference>
<dbReference type="EMBL" id="JASPKY010000008">
    <property type="protein sequence ID" value="KAK9754392.1"/>
    <property type="molecule type" value="Genomic_DNA"/>
</dbReference>
<protein>
    <submittedName>
        <fullName evidence="15">7 transmembrane receptor (Rhodopsin family)</fullName>
    </submittedName>
</protein>
<comment type="similarity">
    <text evidence="2 12">Belongs to the G-protein coupled receptor 1 family.</text>
</comment>
<feature type="transmembrane region" description="Helical" evidence="13">
    <location>
        <begin position="306"/>
        <end position="326"/>
    </location>
</feature>
<dbReference type="PROSITE" id="PS50262">
    <property type="entry name" value="G_PROTEIN_RECEP_F1_2"/>
    <property type="match status" value="1"/>
</dbReference>
<keyword evidence="7 13" id="KW-0472">Membrane</keyword>
<keyword evidence="5 13" id="KW-1133">Transmembrane helix</keyword>
<reference evidence="15 16" key="1">
    <citation type="journal article" date="2024" name="BMC Genomics">
        <title>De novo assembly and annotation of Popillia japonica's genome with initial clues to its potential as an invasive pest.</title>
        <authorList>
            <person name="Cucini C."/>
            <person name="Boschi S."/>
            <person name="Funari R."/>
            <person name="Cardaioli E."/>
            <person name="Iannotti N."/>
            <person name="Marturano G."/>
            <person name="Paoli F."/>
            <person name="Bruttini M."/>
            <person name="Carapelli A."/>
            <person name="Frati F."/>
            <person name="Nardi F."/>
        </authorList>
    </citation>
    <scope>NUCLEOTIDE SEQUENCE [LARGE SCALE GENOMIC DNA]</scope>
    <source>
        <strain evidence="15">DMR45628</strain>
    </source>
</reference>
<dbReference type="GO" id="GO:0001607">
    <property type="term" value="F:neuromedin U receptor activity"/>
    <property type="evidence" value="ECO:0007669"/>
    <property type="project" value="InterPro"/>
</dbReference>
<organism evidence="15 16">
    <name type="scientific">Popillia japonica</name>
    <name type="common">Japanese beetle</name>
    <dbReference type="NCBI Taxonomy" id="7064"/>
    <lineage>
        <taxon>Eukaryota</taxon>
        <taxon>Metazoa</taxon>
        <taxon>Ecdysozoa</taxon>
        <taxon>Arthropoda</taxon>
        <taxon>Hexapoda</taxon>
        <taxon>Insecta</taxon>
        <taxon>Pterygota</taxon>
        <taxon>Neoptera</taxon>
        <taxon>Endopterygota</taxon>
        <taxon>Coleoptera</taxon>
        <taxon>Polyphaga</taxon>
        <taxon>Scarabaeiformia</taxon>
        <taxon>Scarabaeidae</taxon>
        <taxon>Rutelinae</taxon>
        <taxon>Popillia</taxon>
    </lineage>
</organism>
<evidence type="ECO:0000256" key="7">
    <source>
        <dbReference type="ARBA" id="ARBA00023136"/>
    </source>
</evidence>
<dbReference type="SMART" id="SM01381">
    <property type="entry name" value="7TM_GPCR_Srsx"/>
    <property type="match status" value="1"/>
</dbReference>
<evidence type="ECO:0000256" key="9">
    <source>
        <dbReference type="ARBA" id="ARBA00023170"/>
    </source>
</evidence>
<dbReference type="PROSITE" id="PS00237">
    <property type="entry name" value="G_PROTEIN_RECEP_F1_1"/>
    <property type="match status" value="1"/>
</dbReference>
<feature type="transmembrane region" description="Helical" evidence="13">
    <location>
        <begin position="104"/>
        <end position="133"/>
    </location>
</feature>
<accession>A0AAW1N4Z4</accession>
<evidence type="ECO:0000256" key="2">
    <source>
        <dbReference type="ARBA" id="ARBA00010663"/>
    </source>
</evidence>
<comment type="subcellular location">
    <subcellularLocation>
        <location evidence="1">Cell membrane</location>
        <topology evidence="1">Multi-pass membrane protein</topology>
    </subcellularLocation>
</comment>
<dbReference type="InterPro" id="IPR000276">
    <property type="entry name" value="GPCR_Rhodpsn"/>
</dbReference>
<evidence type="ECO:0000256" key="13">
    <source>
        <dbReference type="SAM" id="Phobius"/>
    </source>
</evidence>
<keyword evidence="4 12" id="KW-0812">Transmembrane</keyword>
<dbReference type="PRINTS" id="PR00237">
    <property type="entry name" value="GPCRRHODOPSN"/>
</dbReference>
<evidence type="ECO:0000256" key="5">
    <source>
        <dbReference type="ARBA" id="ARBA00022989"/>
    </source>
</evidence>
<evidence type="ECO:0000256" key="10">
    <source>
        <dbReference type="ARBA" id="ARBA00023180"/>
    </source>
</evidence>
<dbReference type="InterPro" id="IPR017452">
    <property type="entry name" value="GPCR_Rhodpsn_7TM"/>
</dbReference>
<proteinExistence type="inferred from homology"/>
<sequence length="555" mass="63325">MDDNLTILINDHVYLNMNSTNLESILGPKRDNLRVVITMTVIYAVIFFSGIIGNVSTCIVIVTNKSMHTATNYYLLNLAVSDLLLLLTGLPQEMYSIWSRYPYIFGYAFCILRGLFAETSANATVLTVTAFTVERYVAICHPFLSHTLSKLSRIIKLIFVIWLIAFCSAIPQALQFGVARFVEDVPESEMCQVVNPIMMHSFELSTFIFFVAPMTLITVLYVLIAIRLRKSTNLMKKSNKECKRSKGARTVHHNRNYKHQNTQSSRKIVKMLVAVVVAFFICWAPFHAQRLIAIYMTYPTRSSEKYIVILKIYEITTYISGILYYLSTTINPLLYNVMSNKFREAFKKTFSRWFCVSRSRRLQQNYIFLPRTSQQPGGSTDSGRDEYSIHLYPTSMNQEKNVEPACSYTTSTHRFNRMSPYKCNSLYSLDKETVAFMWISTRSNIQLAIIPREKCENMIGGAAVIPVPQTTSDKLLRCLRDISGNPNTNGNVSVHRVTPRNANTKVIQSEEINVDTYSLSSSEISNSSLKNVDNELLKDELMVYENETCVDDVLT</sequence>
<dbReference type="InterPro" id="IPR005390">
    <property type="entry name" value="NeuromedU_rcpt"/>
</dbReference>
<evidence type="ECO:0000256" key="1">
    <source>
        <dbReference type="ARBA" id="ARBA00004651"/>
    </source>
</evidence>
<keyword evidence="9 12" id="KW-0675">Receptor</keyword>
<feature type="transmembrane region" description="Helical" evidence="13">
    <location>
        <begin position="154"/>
        <end position="174"/>
    </location>
</feature>
<keyword evidence="8" id="KW-1015">Disulfide bond</keyword>
<dbReference type="PANTHER" id="PTHR24243:SF208">
    <property type="entry name" value="PYROKININ-1 RECEPTOR"/>
    <property type="match status" value="1"/>
</dbReference>
<comment type="caution">
    <text evidence="15">The sequence shown here is derived from an EMBL/GenBank/DDBJ whole genome shotgun (WGS) entry which is preliminary data.</text>
</comment>
<feature type="transmembrane region" description="Helical" evidence="13">
    <location>
        <begin position="36"/>
        <end position="62"/>
    </location>
</feature>
<dbReference type="PANTHER" id="PTHR24243">
    <property type="entry name" value="G-PROTEIN COUPLED RECEPTOR"/>
    <property type="match status" value="1"/>
</dbReference>
<dbReference type="AlphaFoldDB" id="A0AAW1N4Z4"/>